<dbReference type="PANTHER" id="PTHR46743">
    <property type="entry name" value="TEICHOIC ACIDS EXPORT ATP-BINDING PROTEIN TAGH"/>
    <property type="match status" value="1"/>
</dbReference>
<reference evidence="6 7" key="1">
    <citation type="journal article" date="2000" name="Arch. Microbiol.">
        <title>Rhodobaca bogoriensis gen. nov. and sp. nov., an alkaliphilic purple nonsulfur bacterium from African Rift Valley soda lakes.</title>
        <authorList>
            <person name="Milford A.D."/>
            <person name="Achenbach L.A."/>
            <person name="Jung D.O."/>
            <person name="Madigan M.T."/>
        </authorList>
    </citation>
    <scope>NUCLEOTIDE SEQUENCE [LARGE SCALE GENOMIC DNA]</scope>
    <source>
        <strain evidence="6 7">2376</strain>
    </source>
</reference>
<evidence type="ECO:0000256" key="2">
    <source>
        <dbReference type="ARBA" id="ARBA00022448"/>
    </source>
</evidence>
<evidence type="ECO:0000313" key="6">
    <source>
        <dbReference type="EMBL" id="NYS26439.1"/>
    </source>
</evidence>
<evidence type="ECO:0000313" key="7">
    <source>
        <dbReference type="Proteomes" id="UP000529417"/>
    </source>
</evidence>
<dbReference type="PANTHER" id="PTHR46743:SF2">
    <property type="entry name" value="TEICHOIC ACIDS EXPORT ATP-BINDING PROTEIN TAGH"/>
    <property type="match status" value="1"/>
</dbReference>
<accession>A0A7Z0I1W4</accession>
<keyword evidence="4 6" id="KW-0067">ATP-binding</keyword>
<keyword evidence="2" id="KW-0813">Transport</keyword>
<dbReference type="SUPFAM" id="SSF52540">
    <property type="entry name" value="P-loop containing nucleoside triphosphate hydrolases"/>
    <property type="match status" value="1"/>
</dbReference>
<dbReference type="RefSeq" id="WP_179907233.1">
    <property type="nucleotide sequence ID" value="NZ_JACBXS010000045.1"/>
</dbReference>
<dbReference type="GO" id="GO:0016887">
    <property type="term" value="F:ATP hydrolysis activity"/>
    <property type="evidence" value="ECO:0007669"/>
    <property type="project" value="InterPro"/>
</dbReference>
<comment type="caution">
    <text evidence="6">The sequence shown here is derived from an EMBL/GenBank/DDBJ whole genome shotgun (WGS) entry which is preliminary data.</text>
</comment>
<organism evidence="6 7">
    <name type="scientific">Rhabdonatronobacter sediminivivens</name>
    <dbReference type="NCBI Taxonomy" id="2743469"/>
    <lineage>
        <taxon>Bacteria</taxon>
        <taxon>Pseudomonadati</taxon>
        <taxon>Pseudomonadota</taxon>
        <taxon>Alphaproteobacteria</taxon>
        <taxon>Rhodobacterales</taxon>
        <taxon>Paracoccaceae</taxon>
        <taxon>Rhabdonatronobacter</taxon>
    </lineage>
</organism>
<evidence type="ECO:0000256" key="3">
    <source>
        <dbReference type="ARBA" id="ARBA00022741"/>
    </source>
</evidence>
<dbReference type="AlphaFoldDB" id="A0A7Z0I1W4"/>
<dbReference type="InterPro" id="IPR017871">
    <property type="entry name" value="ABC_transporter-like_CS"/>
</dbReference>
<dbReference type="Pfam" id="PF00005">
    <property type="entry name" value="ABC_tran"/>
    <property type="match status" value="1"/>
</dbReference>
<name>A0A7Z0I1W4_9RHOB</name>
<dbReference type="SMART" id="SM00382">
    <property type="entry name" value="AAA"/>
    <property type="match status" value="1"/>
</dbReference>
<dbReference type="PROSITE" id="PS00211">
    <property type="entry name" value="ABC_TRANSPORTER_1"/>
    <property type="match status" value="1"/>
</dbReference>
<dbReference type="Gene3D" id="3.40.50.300">
    <property type="entry name" value="P-loop containing nucleotide triphosphate hydrolases"/>
    <property type="match status" value="1"/>
</dbReference>
<dbReference type="GO" id="GO:0140359">
    <property type="term" value="F:ABC-type transporter activity"/>
    <property type="evidence" value="ECO:0007669"/>
    <property type="project" value="InterPro"/>
</dbReference>
<dbReference type="InterPro" id="IPR050683">
    <property type="entry name" value="Bact_Polysacc_Export_ATP-bd"/>
</dbReference>
<dbReference type="EMBL" id="JACBXS010000045">
    <property type="protein sequence ID" value="NYS26439.1"/>
    <property type="molecule type" value="Genomic_DNA"/>
</dbReference>
<dbReference type="PROSITE" id="PS50893">
    <property type="entry name" value="ABC_TRANSPORTER_2"/>
    <property type="match status" value="1"/>
</dbReference>
<comment type="similarity">
    <text evidence="1">Belongs to the ABC transporter superfamily.</text>
</comment>
<dbReference type="Proteomes" id="UP000529417">
    <property type="component" value="Unassembled WGS sequence"/>
</dbReference>
<gene>
    <name evidence="6" type="ORF">HUK65_15740</name>
</gene>
<dbReference type="InterPro" id="IPR003593">
    <property type="entry name" value="AAA+_ATPase"/>
</dbReference>
<evidence type="ECO:0000259" key="5">
    <source>
        <dbReference type="PROSITE" id="PS50893"/>
    </source>
</evidence>
<dbReference type="GO" id="GO:0016020">
    <property type="term" value="C:membrane"/>
    <property type="evidence" value="ECO:0007669"/>
    <property type="project" value="InterPro"/>
</dbReference>
<dbReference type="InterPro" id="IPR015860">
    <property type="entry name" value="ABC_transpr_TagH-like"/>
</dbReference>
<proteinExistence type="inferred from homology"/>
<keyword evidence="3" id="KW-0547">Nucleotide-binding</keyword>
<sequence>MIELRHVTKGYWVHGEYRIVIDDLSIVMPEGHSLGLLGRNGAGKSTLLQIIAGTMQPTSGRVIRRGEISWPIGSANSFHKDMTGLQNTRFLARAYGVDSDALVDFVEDFAEIGKHFNMPLRTYSSGMRSRLAFGVAMGIPFDTYLIDEVTGTGDAKFKRKSREVFRARMARAGAIMVSHSMNDMRNFCDSGLVLHEGQLEYFDDIEDAITRHEDLLN</sequence>
<evidence type="ECO:0000256" key="4">
    <source>
        <dbReference type="ARBA" id="ARBA00022840"/>
    </source>
</evidence>
<dbReference type="CDD" id="cd03220">
    <property type="entry name" value="ABC_KpsT_Wzt"/>
    <property type="match status" value="1"/>
</dbReference>
<evidence type="ECO:0000256" key="1">
    <source>
        <dbReference type="ARBA" id="ARBA00005417"/>
    </source>
</evidence>
<keyword evidence="7" id="KW-1185">Reference proteome</keyword>
<protein>
    <submittedName>
        <fullName evidence="6">ABC transporter ATP-binding protein</fullName>
    </submittedName>
</protein>
<dbReference type="GO" id="GO:0005524">
    <property type="term" value="F:ATP binding"/>
    <property type="evidence" value="ECO:0007669"/>
    <property type="project" value="UniProtKB-KW"/>
</dbReference>
<dbReference type="InterPro" id="IPR003439">
    <property type="entry name" value="ABC_transporter-like_ATP-bd"/>
</dbReference>
<dbReference type="InterPro" id="IPR027417">
    <property type="entry name" value="P-loop_NTPase"/>
</dbReference>
<feature type="domain" description="ABC transporter" evidence="5">
    <location>
        <begin position="2"/>
        <end position="216"/>
    </location>
</feature>